<proteinExistence type="predicted"/>
<protein>
    <submittedName>
        <fullName evidence="1">NAD(P)H-binding protein</fullName>
    </submittedName>
</protein>
<gene>
    <name evidence="1" type="ORF">ACEZ3G_04720</name>
</gene>
<comment type="caution">
    <text evidence="1">The sequence shown here is derived from an EMBL/GenBank/DDBJ whole genome shotgun (WGS) entry which is preliminary data.</text>
</comment>
<evidence type="ECO:0000313" key="2">
    <source>
        <dbReference type="Proteomes" id="UP001595191"/>
    </source>
</evidence>
<evidence type="ECO:0000313" key="1">
    <source>
        <dbReference type="EMBL" id="MFH6602769.1"/>
    </source>
</evidence>
<organism evidence="1 2">
    <name type="scientific">Meishania litoralis</name>
    <dbReference type="NCBI Taxonomy" id="3434685"/>
    <lineage>
        <taxon>Bacteria</taxon>
        <taxon>Pseudomonadati</taxon>
        <taxon>Bacteroidota</taxon>
        <taxon>Flavobacteriia</taxon>
        <taxon>Flavobacteriales</taxon>
        <taxon>Flavobacteriaceae</taxon>
        <taxon>Meishania</taxon>
    </lineage>
</organism>
<reference evidence="1" key="1">
    <citation type="submission" date="2024-09" db="EMBL/GenBank/DDBJ databases">
        <authorList>
            <person name="Liu J."/>
        </authorList>
    </citation>
    <scope>NUCLEOTIDE SEQUENCE</scope>
    <source>
        <strain evidence="1">NBU2967</strain>
    </source>
</reference>
<dbReference type="EMBL" id="JBHFPV010000001">
    <property type="protein sequence ID" value="MFH6602769.1"/>
    <property type="molecule type" value="Genomic_DNA"/>
</dbReference>
<accession>A0ACC7LHT2</accession>
<keyword evidence="2" id="KW-1185">Reference proteome</keyword>
<dbReference type="Proteomes" id="UP001595191">
    <property type="component" value="Unassembled WGS sequence"/>
</dbReference>
<sequence>MVIGVLGCGWLGWPLAKSFIFDEYQVHGSTTSVEKLQSLEKDGIKAFNVQLKEDENDNGITPFLKGVDILIINIPPKLRGNNEESYVNKMHRLHSAMKTSHVKKMIFVSSTSIYGDIEGEVTEKTKPRPSTESGRQLLATEKIFWTDPDLEVTIIRFGGLIGPNRHPVSILSGKTNLSGGNLPINLIHLNDCIAIIKSVVFNKWWGEIFNGVYPHHPKKKEYYSAEAIKKGLPKPHYTVEKDKKGKIIASFNLINVKKYRFMTPIVG</sequence>
<name>A0ACC7LHT2_9FLAO</name>